<sequence length="73" mass="8572">MTKGRSKKYKGQEPSTSQPAYHSNVKKIKKRYLKKKKSKRKMLIPHMSLFRHLGPPKMVHMLDVQLPPLSLFL</sequence>
<proteinExistence type="predicted"/>
<dbReference type="AlphaFoldDB" id="A0AAV5I568"/>
<evidence type="ECO:0000313" key="2">
    <source>
        <dbReference type="EMBL" id="GKU96277.1"/>
    </source>
</evidence>
<accession>A0AAV5I568</accession>
<comment type="caution">
    <text evidence="2">The sequence shown here is derived from an EMBL/GenBank/DDBJ whole genome shotgun (WGS) entry which is preliminary data.</text>
</comment>
<dbReference type="EMBL" id="BPVZ01000010">
    <property type="protein sequence ID" value="GKU96277.1"/>
    <property type="molecule type" value="Genomic_DNA"/>
</dbReference>
<gene>
    <name evidence="2" type="ORF">SLEP1_g9526</name>
</gene>
<reference evidence="2 3" key="1">
    <citation type="journal article" date="2021" name="Commun. Biol.">
        <title>The genome of Shorea leprosula (Dipterocarpaceae) highlights the ecological relevance of drought in aseasonal tropical rainforests.</title>
        <authorList>
            <person name="Ng K.K.S."/>
            <person name="Kobayashi M.J."/>
            <person name="Fawcett J.A."/>
            <person name="Hatakeyama M."/>
            <person name="Paape T."/>
            <person name="Ng C.H."/>
            <person name="Ang C.C."/>
            <person name="Tnah L.H."/>
            <person name="Lee C.T."/>
            <person name="Nishiyama T."/>
            <person name="Sese J."/>
            <person name="O'Brien M.J."/>
            <person name="Copetti D."/>
            <person name="Mohd Noor M.I."/>
            <person name="Ong R.C."/>
            <person name="Putra M."/>
            <person name="Sireger I.Z."/>
            <person name="Indrioko S."/>
            <person name="Kosugi Y."/>
            <person name="Izuno A."/>
            <person name="Isagi Y."/>
            <person name="Lee S.L."/>
            <person name="Shimizu K.K."/>
        </authorList>
    </citation>
    <scope>NUCLEOTIDE SEQUENCE [LARGE SCALE GENOMIC DNA]</scope>
    <source>
        <strain evidence="2">214</strain>
    </source>
</reference>
<keyword evidence="3" id="KW-1185">Reference proteome</keyword>
<evidence type="ECO:0000313" key="3">
    <source>
        <dbReference type="Proteomes" id="UP001054252"/>
    </source>
</evidence>
<name>A0AAV5I568_9ROSI</name>
<evidence type="ECO:0000256" key="1">
    <source>
        <dbReference type="SAM" id="MobiDB-lite"/>
    </source>
</evidence>
<feature type="compositionally biased region" description="Basic residues" evidence="1">
    <location>
        <begin position="24"/>
        <end position="37"/>
    </location>
</feature>
<dbReference type="Proteomes" id="UP001054252">
    <property type="component" value="Unassembled WGS sequence"/>
</dbReference>
<feature type="region of interest" description="Disordered" evidence="1">
    <location>
        <begin position="1"/>
        <end position="37"/>
    </location>
</feature>
<protein>
    <submittedName>
        <fullName evidence="2">Uncharacterized protein</fullName>
    </submittedName>
</protein>
<organism evidence="2 3">
    <name type="scientific">Rubroshorea leprosula</name>
    <dbReference type="NCBI Taxonomy" id="152421"/>
    <lineage>
        <taxon>Eukaryota</taxon>
        <taxon>Viridiplantae</taxon>
        <taxon>Streptophyta</taxon>
        <taxon>Embryophyta</taxon>
        <taxon>Tracheophyta</taxon>
        <taxon>Spermatophyta</taxon>
        <taxon>Magnoliopsida</taxon>
        <taxon>eudicotyledons</taxon>
        <taxon>Gunneridae</taxon>
        <taxon>Pentapetalae</taxon>
        <taxon>rosids</taxon>
        <taxon>malvids</taxon>
        <taxon>Malvales</taxon>
        <taxon>Dipterocarpaceae</taxon>
        <taxon>Rubroshorea</taxon>
    </lineage>
</organism>